<organism evidence="1 2">
    <name type="scientific">Brevibacillus panacihumi</name>
    <dbReference type="NCBI Taxonomy" id="497735"/>
    <lineage>
        <taxon>Bacteria</taxon>
        <taxon>Bacillati</taxon>
        <taxon>Bacillota</taxon>
        <taxon>Bacilli</taxon>
        <taxon>Bacillales</taxon>
        <taxon>Paenibacillaceae</taxon>
        <taxon>Brevibacillus</taxon>
    </lineage>
</organism>
<gene>
    <name evidence="1" type="ORF">EDM58_02615</name>
</gene>
<comment type="caution">
    <text evidence="1">The sequence shown here is derived from an EMBL/GenBank/DDBJ whole genome shotgun (WGS) entry which is preliminary data.</text>
</comment>
<dbReference type="RefSeq" id="WP_122911931.1">
    <property type="nucleotide sequence ID" value="NZ_RHHT01000002.1"/>
</dbReference>
<protein>
    <submittedName>
        <fullName evidence="1">Uncharacterized protein</fullName>
    </submittedName>
</protein>
<sequence>MDGKKISDSLPLSQQDVYEQTRDVLNDLLAELCEAMDEEDVEAYRRKGYEMIGLYYQKPVNTGELMLTLAAALEDILHQLEMTQQGEEVSMVRGDYSVMKKDEEE</sequence>
<dbReference type="Proteomes" id="UP000281915">
    <property type="component" value="Unassembled WGS sequence"/>
</dbReference>
<evidence type="ECO:0000313" key="1">
    <source>
        <dbReference type="EMBL" id="RNB86449.1"/>
    </source>
</evidence>
<proteinExistence type="predicted"/>
<dbReference type="AlphaFoldDB" id="A0A3M8DFU7"/>
<evidence type="ECO:0000313" key="2">
    <source>
        <dbReference type="Proteomes" id="UP000281915"/>
    </source>
</evidence>
<reference evidence="1 2" key="1">
    <citation type="submission" date="2018-10" db="EMBL/GenBank/DDBJ databases">
        <title>Phylogenomics of Brevibacillus.</title>
        <authorList>
            <person name="Dunlap C."/>
        </authorList>
    </citation>
    <scope>NUCLEOTIDE SEQUENCE [LARGE SCALE GENOMIC DNA]</scope>
    <source>
        <strain evidence="1 2">JCM 15085</strain>
    </source>
</reference>
<dbReference type="EMBL" id="RHHT01000002">
    <property type="protein sequence ID" value="RNB86449.1"/>
    <property type="molecule type" value="Genomic_DNA"/>
</dbReference>
<name>A0A3M8DFU7_9BACL</name>
<accession>A0A3M8DFU7</accession>